<dbReference type="AlphaFoldDB" id="A0A2U2DPF8"/>
<dbReference type="EMBL" id="QFBC01000007">
    <property type="protein sequence ID" value="PWE55197.1"/>
    <property type="molecule type" value="Genomic_DNA"/>
</dbReference>
<dbReference type="Pfam" id="PF00005">
    <property type="entry name" value="ABC_tran"/>
    <property type="match status" value="1"/>
</dbReference>
<keyword evidence="3" id="KW-1003">Cell membrane</keyword>
<gene>
    <name evidence="10" type="ORF">DEM27_17330</name>
</gene>
<evidence type="ECO:0000256" key="1">
    <source>
        <dbReference type="ARBA" id="ARBA00005417"/>
    </source>
</evidence>
<accession>A0A2U2DPF8</accession>
<dbReference type="PANTHER" id="PTHR42781">
    <property type="entry name" value="SPERMIDINE/PUTRESCINE IMPORT ATP-BINDING PROTEIN POTA"/>
    <property type="match status" value="1"/>
</dbReference>
<keyword evidence="8" id="KW-0472">Membrane</keyword>
<keyword evidence="6 10" id="KW-0067">ATP-binding</keyword>
<reference evidence="10 11" key="1">
    <citation type="submission" date="2018-05" db="EMBL/GenBank/DDBJ databases">
        <title>The draft genome of strain NS-104.</title>
        <authorList>
            <person name="Hang P."/>
            <person name="Jiang J."/>
        </authorList>
    </citation>
    <scope>NUCLEOTIDE SEQUENCE [LARGE SCALE GENOMIC DNA]</scope>
    <source>
        <strain evidence="10 11">NS-104</strain>
    </source>
</reference>
<keyword evidence="2" id="KW-0813">Transport</keyword>
<dbReference type="Proteomes" id="UP000245252">
    <property type="component" value="Unassembled WGS sequence"/>
</dbReference>
<evidence type="ECO:0000256" key="6">
    <source>
        <dbReference type="ARBA" id="ARBA00022840"/>
    </source>
</evidence>
<dbReference type="GO" id="GO:0016887">
    <property type="term" value="F:ATP hydrolysis activity"/>
    <property type="evidence" value="ECO:0007669"/>
    <property type="project" value="InterPro"/>
</dbReference>
<dbReference type="PANTHER" id="PTHR42781:SF1">
    <property type="entry name" value="THIAMINE IMPORT ATP-BINDING PROTEIN THIQ"/>
    <property type="match status" value="1"/>
</dbReference>
<evidence type="ECO:0000256" key="7">
    <source>
        <dbReference type="ARBA" id="ARBA00022967"/>
    </source>
</evidence>
<evidence type="ECO:0000256" key="8">
    <source>
        <dbReference type="ARBA" id="ARBA00023136"/>
    </source>
</evidence>
<feature type="domain" description="ABC transporter" evidence="9">
    <location>
        <begin position="5"/>
        <end position="242"/>
    </location>
</feature>
<dbReference type="InterPro" id="IPR003593">
    <property type="entry name" value="AAA+_ATPase"/>
</dbReference>
<dbReference type="InterPro" id="IPR027417">
    <property type="entry name" value="P-loop_NTPase"/>
</dbReference>
<organism evidence="10 11">
    <name type="scientific">Metarhizobium album</name>
    <dbReference type="NCBI Taxonomy" id="2182425"/>
    <lineage>
        <taxon>Bacteria</taxon>
        <taxon>Pseudomonadati</taxon>
        <taxon>Pseudomonadota</taxon>
        <taxon>Alphaproteobacteria</taxon>
        <taxon>Hyphomicrobiales</taxon>
        <taxon>Rhizobiaceae</taxon>
        <taxon>Metarhizobium</taxon>
    </lineage>
</organism>
<dbReference type="OrthoDB" id="9802264at2"/>
<evidence type="ECO:0000256" key="5">
    <source>
        <dbReference type="ARBA" id="ARBA00022741"/>
    </source>
</evidence>
<dbReference type="SMART" id="SM00382">
    <property type="entry name" value="AAA"/>
    <property type="match status" value="1"/>
</dbReference>
<proteinExistence type="inferred from homology"/>
<protein>
    <submittedName>
        <fullName evidence="10">Thiamine ABC transporter ATP-binding protein</fullName>
    </submittedName>
</protein>
<evidence type="ECO:0000256" key="3">
    <source>
        <dbReference type="ARBA" id="ARBA00022475"/>
    </source>
</evidence>
<dbReference type="PROSITE" id="PS50893">
    <property type="entry name" value="ABC_TRANSPORTER_2"/>
    <property type="match status" value="1"/>
</dbReference>
<keyword evidence="4" id="KW-0997">Cell inner membrane</keyword>
<evidence type="ECO:0000256" key="2">
    <source>
        <dbReference type="ARBA" id="ARBA00022448"/>
    </source>
</evidence>
<comment type="similarity">
    <text evidence="1">Belongs to the ABC transporter superfamily.</text>
</comment>
<keyword evidence="7" id="KW-1278">Translocase</keyword>
<evidence type="ECO:0000313" key="10">
    <source>
        <dbReference type="EMBL" id="PWE55197.1"/>
    </source>
</evidence>
<name>A0A2U2DPF8_9HYPH</name>
<sequence>MSGDVKTGENGAGIALDGVRLRLGTQDFDFDMALPAGKIIAVTGPSGSGKTTLLNLLAGFETPDRGRVLLAGQDVTALHPSERPVSLVFQDNNLFSHLDLFTNIGLGISPRFALSSADRDRISAALARVGLAGFEKRLPPSLSGGERQRAAFARALVRNRPVLLLDEPFAALDPSLRQSMAALLQALHDDTGNTVLLVTHDPAEVRRLADHALFVSQGRIALSAPVDAFLAHRNIPEVLDFLGS</sequence>
<dbReference type="RefSeq" id="WP_109459495.1">
    <property type="nucleotide sequence ID" value="NZ_QFBC01000007.1"/>
</dbReference>
<dbReference type="InterPro" id="IPR050093">
    <property type="entry name" value="ABC_SmlMolc_Importer"/>
</dbReference>
<evidence type="ECO:0000259" key="9">
    <source>
        <dbReference type="PROSITE" id="PS50893"/>
    </source>
</evidence>
<dbReference type="InterPro" id="IPR017871">
    <property type="entry name" value="ABC_transporter-like_CS"/>
</dbReference>
<dbReference type="Gene3D" id="3.40.50.300">
    <property type="entry name" value="P-loop containing nucleotide triphosphate hydrolases"/>
    <property type="match status" value="1"/>
</dbReference>
<dbReference type="SUPFAM" id="SSF52540">
    <property type="entry name" value="P-loop containing nucleoside triphosphate hydrolases"/>
    <property type="match status" value="1"/>
</dbReference>
<comment type="caution">
    <text evidence="10">The sequence shown here is derived from an EMBL/GenBank/DDBJ whole genome shotgun (WGS) entry which is preliminary data.</text>
</comment>
<keyword evidence="11" id="KW-1185">Reference proteome</keyword>
<dbReference type="InterPro" id="IPR003439">
    <property type="entry name" value="ABC_transporter-like_ATP-bd"/>
</dbReference>
<evidence type="ECO:0000313" key="11">
    <source>
        <dbReference type="Proteomes" id="UP000245252"/>
    </source>
</evidence>
<keyword evidence="5" id="KW-0547">Nucleotide-binding</keyword>
<dbReference type="GO" id="GO:0005524">
    <property type="term" value="F:ATP binding"/>
    <property type="evidence" value="ECO:0007669"/>
    <property type="project" value="UniProtKB-KW"/>
</dbReference>
<dbReference type="PROSITE" id="PS00211">
    <property type="entry name" value="ABC_TRANSPORTER_1"/>
    <property type="match status" value="1"/>
</dbReference>
<evidence type="ECO:0000256" key="4">
    <source>
        <dbReference type="ARBA" id="ARBA00022519"/>
    </source>
</evidence>